<dbReference type="CDD" id="cd18800">
    <property type="entry name" value="SF2_C_EcoR124I-like"/>
    <property type="match status" value="1"/>
</dbReference>
<dbReference type="Pfam" id="PF04313">
    <property type="entry name" value="HSDR_N"/>
    <property type="match status" value="1"/>
</dbReference>
<keyword evidence="10 11" id="KW-0238">DNA-binding</keyword>
<protein>
    <recommendedName>
        <fullName evidence="11">Type I restriction enzyme endonuclease subunit</fullName>
        <shortName evidence="11">R protein</shortName>
        <ecNumber evidence="11">3.1.21.3</ecNumber>
    </recommendedName>
    <alternativeName>
        <fullName evidence="11">Type-1 restriction enzyme R protein</fullName>
    </alternativeName>
</protein>
<dbReference type="Pfam" id="PF22679">
    <property type="entry name" value="T1R_D3-like"/>
    <property type="match status" value="1"/>
</dbReference>
<evidence type="ECO:0000256" key="11">
    <source>
        <dbReference type="RuleBase" id="RU364115"/>
    </source>
</evidence>
<keyword evidence="4" id="KW-0540">Nuclease</keyword>
<comment type="subunit">
    <text evidence="3 11">The type I restriction/modification system is composed of three polypeptides R, M and S.</text>
</comment>
<dbReference type="SMART" id="SM00487">
    <property type="entry name" value="DEXDc"/>
    <property type="match status" value="1"/>
</dbReference>
<dbReference type="PANTHER" id="PTHR30195:SF16">
    <property type="entry name" value="TYPE I RESTRICTION ENZYME ENDONUCLEASE SUBUNIT"/>
    <property type="match status" value="1"/>
</dbReference>
<keyword evidence="5 11" id="KW-0547">Nucleotide-binding</keyword>
<evidence type="ECO:0000256" key="9">
    <source>
        <dbReference type="ARBA" id="ARBA00022840"/>
    </source>
</evidence>
<gene>
    <name evidence="13" type="ORF">LACPH_001919</name>
</gene>
<evidence type="ECO:0000256" key="1">
    <source>
        <dbReference type="ARBA" id="ARBA00000851"/>
    </source>
</evidence>
<name>A0ABY9L0D5_9LACO</name>
<dbReference type="EMBL" id="CP132482">
    <property type="protein sequence ID" value="WLV77188.1"/>
    <property type="molecule type" value="Genomic_DNA"/>
</dbReference>
<accession>A0ABY9L0D5</accession>
<dbReference type="Pfam" id="PF18766">
    <property type="entry name" value="SWI2_SNF2"/>
    <property type="match status" value="1"/>
</dbReference>
<feature type="domain" description="Helicase ATP-binding" evidence="12">
    <location>
        <begin position="255"/>
        <end position="456"/>
    </location>
</feature>
<dbReference type="InterPro" id="IPR051268">
    <property type="entry name" value="Type-I_R_enzyme_R_subunit"/>
</dbReference>
<dbReference type="InterPro" id="IPR027417">
    <property type="entry name" value="P-loop_NTPase"/>
</dbReference>
<proteinExistence type="inferred from homology"/>
<dbReference type="InterPro" id="IPR040980">
    <property type="entry name" value="SWI2_SNF2"/>
</dbReference>
<dbReference type="InterPro" id="IPR022625">
    <property type="entry name" value="TypeI_RM_Rsu_C"/>
</dbReference>
<dbReference type="SUPFAM" id="SSF52540">
    <property type="entry name" value="P-loop containing nucleoside triphosphate hydrolases"/>
    <property type="match status" value="2"/>
</dbReference>
<keyword evidence="7 13" id="KW-0255">Endonuclease</keyword>
<dbReference type="EC" id="3.1.21.3" evidence="11"/>
<dbReference type="InterPro" id="IPR004473">
    <property type="entry name" value="Restrct_endonuc_typeI_HsdR"/>
</dbReference>
<reference evidence="13 14" key="1">
    <citation type="submission" date="2023-08" db="EMBL/GenBank/DDBJ databases">
        <authorList>
            <person name="Buchebner-Jance M."/>
        </authorList>
    </citation>
    <scope>NUCLEOTIDE SEQUENCE [LARGE SCALE GENOMIC DNA]</scope>
    <source>
        <strain evidence="13 14">NCIMB 15471</strain>
    </source>
</reference>
<dbReference type="Gene3D" id="3.90.1570.50">
    <property type="match status" value="1"/>
</dbReference>
<evidence type="ECO:0000256" key="6">
    <source>
        <dbReference type="ARBA" id="ARBA00022747"/>
    </source>
</evidence>
<evidence type="ECO:0000256" key="7">
    <source>
        <dbReference type="ARBA" id="ARBA00022759"/>
    </source>
</evidence>
<dbReference type="GO" id="GO:0009035">
    <property type="term" value="F:type I site-specific deoxyribonuclease activity"/>
    <property type="evidence" value="ECO:0007669"/>
    <property type="project" value="UniProtKB-EC"/>
</dbReference>
<dbReference type="PANTHER" id="PTHR30195">
    <property type="entry name" value="TYPE I SITE-SPECIFIC DEOXYRIBONUCLEASE PROTEIN SUBUNIT M AND R"/>
    <property type="match status" value="1"/>
</dbReference>
<evidence type="ECO:0000313" key="14">
    <source>
        <dbReference type="Proteomes" id="UP001233112"/>
    </source>
</evidence>
<evidence type="ECO:0000313" key="13">
    <source>
        <dbReference type="EMBL" id="WLV77188.1"/>
    </source>
</evidence>
<evidence type="ECO:0000256" key="3">
    <source>
        <dbReference type="ARBA" id="ARBA00011296"/>
    </source>
</evidence>
<dbReference type="Pfam" id="PF12008">
    <property type="entry name" value="EcoR124_C"/>
    <property type="match status" value="1"/>
</dbReference>
<dbReference type="RefSeq" id="WP_306386775.1">
    <property type="nucleotide sequence ID" value="NZ_CP132482.1"/>
</dbReference>
<dbReference type="CDD" id="cd22332">
    <property type="entry name" value="HsdR_N"/>
    <property type="match status" value="1"/>
</dbReference>
<keyword evidence="6 11" id="KW-0680">Restriction system</keyword>
<dbReference type="InterPro" id="IPR055180">
    <property type="entry name" value="HsdR_RecA-like_helicase_dom_2"/>
</dbReference>
<dbReference type="NCBIfam" id="TIGR00348">
    <property type="entry name" value="hsdR"/>
    <property type="match status" value="1"/>
</dbReference>
<organism evidence="13 14">
    <name type="scientific">Lacticaseibacillus parahuelsenbergensis</name>
    <dbReference type="NCBI Taxonomy" id="3068305"/>
    <lineage>
        <taxon>Bacteria</taxon>
        <taxon>Bacillati</taxon>
        <taxon>Bacillota</taxon>
        <taxon>Bacilli</taxon>
        <taxon>Lactobacillales</taxon>
        <taxon>Lactobacillaceae</taxon>
        <taxon>Lacticaseibacillus</taxon>
    </lineage>
</organism>
<evidence type="ECO:0000256" key="10">
    <source>
        <dbReference type="ARBA" id="ARBA00023125"/>
    </source>
</evidence>
<sequence length="1017" mass="117618">MGTTLESTLEKRLIEQLTRGISQWTYRPELKTEEDLWRNFRQKLEQNNVAVLDGHPLTEQEFRQVQNQLQFGTFYEAAKWLAGENGVAKVQVQREDATLGTIRLEVVRREDVAGGTSSYEVVNQIEVPKVYSDYQNRRFDVSLLINGLPLIHIELKNADHSYMDAFRQIKKYLNDGMFSGIYSVVQMFVVSDPYHTRYIAPASGTKMNERFLTNWVDEQNQPVESLIDFTDQVLSIPQAHKMVTQYTVIDSLRKALILLRPYQIHAIERVREATKRQVSGYVWHTTGSGKTLTAYKVARNLLQIASIDKTIFIVDRIDLDQQTTSSFMAYAENDTIDIDETEHVRDLIKKLKSTDRTVIVTTIQKLNYVMRRYADKQGTRDYDRLTKLKIAFVVDECHRSVSPRKQWEINGFFHHALWYGFTGTPIFEQNARPEEGNLPRTTAQQYGDRLHEYTVKEAMHDGAVLGFQVQSVSTIPDDQFFELVASRTGRSIDEVAIMDPVEREKSLLPSDYLKEGHMWKVIEGIVNHSQNKLGLFKGRGNSYTALLTTSSIAQAQRYYRLFQKLRAGDAPFSISKKTKEQLPDFPKVAITYSVTENDIDSTLNQDEMRQSIRDYNDMFGTSYSLENINLYNANINDRLARKQARYLSREEQIDLVIVVDRLLTGFDAPCLSTLFIDRQPMQPQNIIQAFSRTNRIFDKAKQFGQIVIYQQPHTFEKKIEEALVLYSNGGENEVLAPEWKVAHTRLKKAASSLKKFQLVASGPPLSELSDAKLKQFAKAFQGFDKGLAAAQVYTEYDPDTIQEEIAIDENDIEAYTSVYNNVIDELKRRKQTDDGPEEDDLDIEYELETVRQDTINYDYIVNLIQAYVSDSRDEKPVVNKKRIEEISNYVDRLKKNNEKLGSLMEELWQKIQANPTKYQQQNVQTLLRNMKRETIQHLVGQVAEEWGADPEEALFYAENFDPKKESNPGEESLKRHMDYDSYKTHNANPVKKISYWREFKNAYSNLIQEEILPLNQD</sequence>
<evidence type="ECO:0000256" key="2">
    <source>
        <dbReference type="ARBA" id="ARBA00008598"/>
    </source>
</evidence>
<dbReference type="InterPro" id="IPR007409">
    <property type="entry name" value="Restrct_endonuc_type1_HsdR_N"/>
</dbReference>
<comment type="function">
    <text evidence="11">Subunit R is required for both nuclease and ATPase activities, but not for modification.</text>
</comment>
<evidence type="ECO:0000259" key="12">
    <source>
        <dbReference type="SMART" id="SM00487"/>
    </source>
</evidence>
<dbReference type="InterPro" id="IPR014001">
    <property type="entry name" value="Helicase_ATP-bd"/>
</dbReference>
<evidence type="ECO:0000256" key="8">
    <source>
        <dbReference type="ARBA" id="ARBA00022801"/>
    </source>
</evidence>
<dbReference type="Proteomes" id="UP001233112">
    <property type="component" value="Chromosome"/>
</dbReference>
<comment type="catalytic activity">
    <reaction evidence="1 11">
        <text>Endonucleolytic cleavage of DNA to give random double-stranded fragments with terminal 5'-phosphates, ATP is simultaneously hydrolyzed.</text>
        <dbReference type="EC" id="3.1.21.3"/>
    </reaction>
</comment>
<evidence type="ECO:0000256" key="4">
    <source>
        <dbReference type="ARBA" id="ARBA00022722"/>
    </source>
</evidence>
<keyword evidence="8 11" id="KW-0378">Hydrolase</keyword>
<keyword evidence="9 11" id="KW-0067">ATP-binding</keyword>
<evidence type="ECO:0000256" key="5">
    <source>
        <dbReference type="ARBA" id="ARBA00022741"/>
    </source>
</evidence>
<dbReference type="Gene3D" id="3.40.50.300">
    <property type="entry name" value="P-loop containing nucleotide triphosphate hydrolases"/>
    <property type="match status" value="2"/>
</dbReference>
<keyword evidence="14" id="KW-1185">Reference proteome</keyword>
<comment type="similarity">
    <text evidence="2 11">Belongs to the HsdR family.</text>
</comment>